<dbReference type="Gene3D" id="3.30.530.20">
    <property type="match status" value="1"/>
</dbReference>
<dbReference type="SUPFAM" id="SSF55961">
    <property type="entry name" value="Bet v1-like"/>
    <property type="match status" value="1"/>
</dbReference>
<dbReference type="RefSeq" id="WP_188873695.1">
    <property type="nucleotide sequence ID" value="NZ_BMOV01000004.1"/>
</dbReference>
<organism evidence="1 2">
    <name type="scientific">Iodidimonas muriae</name>
    <dbReference type="NCBI Taxonomy" id="261467"/>
    <lineage>
        <taxon>Bacteria</taxon>
        <taxon>Pseudomonadati</taxon>
        <taxon>Pseudomonadota</taxon>
        <taxon>Alphaproteobacteria</taxon>
        <taxon>Iodidimonadales</taxon>
        <taxon>Iodidimonadaceae</taxon>
        <taxon>Iodidimonas</taxon>
    </lineage>
</organism>
<dbReference type="CDD" id="cd07812">
    <property type="entry name" value="SRPBCC"/>
    <property type="match status" value="1"/>
</dbReference>
<reference evidence="2" key="1">
    <citation type="journal article" date="2019" name="Int. J. Syst. Evol. Microbiol.">
        <title>The Global Catalogue of Microorganisms (GCM) 10K type strain sequencing project: providing services to taxonomists for standard genome sequencing and annotation.</title>
        <authorList>
            <consortium name="The Broad Institute Genomics Platform"/>
            <consortium name="The Broad Institute Genome Sequencing Center for Infectious Disease"/>
            <person name="Wu L."/>
            <person name="Ma J."/>
        </authorList>
    </citation>
    <scope>NUCLEOTIDE SEQUENCE [LARGE SCALE GENOMIC DNA]</scope>
    <source>
        <strain evidence="2">JCM 17843</strain>
    </source>
</reference>
<dbReference type="EMBL" id="BMOV01000004">
    <property type="protein sequence ID" value="GGO10903.1"/>
    <property type="molecule type" value="Genomic_DNA"/>
</dbReference>
<dbReference type="Proteomes" id="UP000602381">
    <property type="component" value="Unassembled WGS sequence"/>
</dbReference>
<sequence length="179" mass="20529">MHKKEPWEWAILAMLALFALAALGVVAFSWSKEDWRIDLTVDLPLTPDQAFVALADAGHRVDWEYGVTLVAPLMGEDGTVGATRLLYMRANDRTWQIDETLTGYAPPNSWSAERSTDMWRTSVHWTLAQTAEGSRLHWQETRQFSGLSPRLFALFTMHQHKKRLEQSLQHLAAMHWPDD</sequence>
<proteinExistence type="predicted"/>
<evidence type="ECO:0000313" key="1">
    <source>
        <dbReference type="EMBL" id="GGO10903.1"/>
    </source>
</evidence>
<evidence type="ECO:0000313" key="2">
    <source>
        <dbReference type="Proteomes" id="UP000602381"/>
    </source>
</evidence>
<dbReference type="InterPro" id="IPR019587">
    <property type="entry name" value="Polyketide_cyclase/dehydratase"/>
</dbReference>
<gene>
    <name evidence="1" type="ORF">GCM10007972_14170</name>
</gene>
<accession>A0ABQ2LCW1</accession>
<comment type="caution">
    <text evidence="1">The sequence shown here is derived from an EMBL/GenBank/DDBJ whole genome shotgun (WGS) entry which is preliminary data.</text>
</comment>
<protein>
    <recommendedName>
        <fullName evidence="3">SRPBCC family protein</fullName>
    </recommendedName>
</protein>
<dbReference type="InterPro" id="IPR023393">
    <property type="entry name" value="START-like_dom_sf"/>
</dbReference>
<dbReference type="Pfam" id="PF10604">
    <property type="entry name" value="Polyketide_cyc2"/>
    <property type="match status" value="1"/>
</dbReference>
<keyword evidence="2" id="KW-1185">Reference proteome</keyword>
<name>A0ABQ2LCW1_9PROT</name>
<evidence type="ECO:0008006" key="3">
    <source>
        <dbReference type="Google" id="ProtNLM"/>
    </source>
</evidence>